<proteinExistence type="inferred from homology"/>
<dbReference type="Proteomes" id="UP000028341">
    <property type="component" value="Unassembled WGS sequence"/>
</dbReference>
<dbReference type="PANTHER" id="PTHR30289:SF1">
    <property type="entry name" value="PEBP (PHOSPHATIDYLETHANOLAMINE-BINDING PROTEIN) FAMILY PROTEIN"/>
    <property type="match status" value="1"/>
</dbReference>
<dbReference type="AlphaFoldDB" id="A0A081XXC1"/>
<dbReference type="eggNOG" id="COG1881">
    <property type="taxonomic scope" value="Bacteria"/>
</dbReference>
<evidence type="ECO:0000256" key="2">
    <source>
        <dbReference type="SAM" id="MobiDB-lite"/>
    </source>
</evidence>
<dbReference type="RefSeq" id="WP_037928836.1">
    <property type="nucleotide sequence ID" value="NZ_JBFADL010000084.1"/>
</dbReference>
<sequence>MTGIDIGSDAFDDQTFIARRHAYEGPNVSPPLTWSGVPDDATELVLLCEDPDAPSGVFVHWIVVGIDPHSGGVGAGQSPPRGTELVNGYGDRGWGGPHPPPGDDAHHYLFRLYALAEPCVLPDAPRAEQVHEAVEEKQLASGTLVGLYRR</sequence>
<dbReference type="InterPro" id="IPR008914">
    <property type="entry name" value="PEBP"/>
</dbReference>
<dbReference type="Pfam" id="PF01161">
    <property type="entry name" value="PBP"/>
    <property type="match status" value="1"/>
</dbReference>
<gene>
    <name evidence="3" type="ORF">BU52_03995</name>
</gene>
<accession>A0A081XXC1</accession>
<comment type="similarity">
    <text evidence="1">Belongs to the UPF0098 family.</text>
</comment>
<dbReference type="STRING" id="55952.BU52_03995"/>
<evidence type="ECO:0000313" key="3">
    <source>
        <dbReference type="EMBL" id="KES08194.1"/>
    </source>
</evidence>
<dbReference type="InterPro" id="IPR036610">
    <property type="entry name" value="PEBP-like_sf"/>
</dbReference>
<dbReference type="PANTHER" id="PTHR30289">
    <property type="entry name" value="UNCHARACTERIZED PROTEIN YBCL-RELATED"/>
    <property type="match status" value="1"/>
</dbReference>
<organism evidence="3 4">
    <name type="scientific">Streptomyces toyocaensis</name>
    <dbReference type="NCBI Taxonomy" id="55952"/>
    <lineage>
        <taxon>Bacteria</taxon>
        <taxon>Bacillati</taxon>
        <taxon>Actinomycetota</taxon>
        <taxon>Actinomycetes</taxon>
        <taxon>Kitasatosporales</taxon>
        <taxon>Streptomycetaceae</taxon>
        <taxon>Streptomyces</taxon>
    </lineage>
</organism>
<protein>
    <submittedName>
        <fullName evidence="3">Phosphatidylethanolamine-binding protein</fullName>
    </submittedName>
</protein>
<dbReference type="CDD" id="cd00865">
    <property type="entry name" value="PEBP_bact_arch"/>
    <property type="match status" value="1"/>
</dbReference>
<dbReference type="EMBL" id="JFCB01000002">
    <property type="protein sequence ID" value="KES08194.1"/>
    <property type="molecule type" value="Genomic_DNA"/>
</dbReference>
<dbReference type="NCBIfam" id="TIGR00481">
    <property type="entry name" value="YbhB/YbcL family Raf kinase inhibitor-like protein"/>
    <property type="match status" value="1"/>
</dbReference>
<keyword evidence="4" id="KW-1185">Reference proteome</keyword>
<dbReference type="OrthoDB" id="9797506at2"/>
<evidence type="ECO:0000313" key="4">
    <source>
        <dbReference type="Proteomes" id="UP000028341"/>
    </source>
</evidence>
<comment type="caution">
    <text evidence="3">The sequence shown here is derived from an EMBL/GenBank/DDBJ whole genome shotgun (WGS) entry which is preliminary data.</text>
</comment>
<dbReference type="InterPro" id="IPR005247">
    <property type="entry name" value="YbhB_YbcL/LppC-like"/>
</dbReference>
<dbReference type="SUPFAM" id="SSF49777">
    <property type="entry name" value="PEBP-like"/>
    <property type="match status" value="1"/>
</dbReference>
<feature type="region of interest" description="Disordered" evidence="2">
    <location>
        <begin position="71"/>
        <end position="100"/>
    </location>
</feature>
<reference evidence="3 4" key="1">
    <citation type="submission" date="2014-02" db="EMBL/GenBank/DDBJ databases">
        <title>The genome announcement of Streptomyces toyocaensis NRRL15009.</title>
        <authorList>
            <person name="Hong H.-J."/>
            <person name="Kwun M.J."/>
        </authorList>
    </citation>
    <scope>NUCLEOTIDE SEQUENCE [LARGE SCALE GENOMIC DNA]</scope>
    <source>
        <strain evidence="3 4">NRRL 15009</strain>
    </source>
</reference>
<name>A0A081XXC1_STRTO</name>
<dbReference type="Gene3D" id="3.90.280.10">
    <property type="entry name" value="PEBP-like"/>
    <property type="match status" value="1"/>
</dbReference>
<evidence type="ECO:0000256" key="1">
    <source>
        <dbReference type="ARBA" id="ARBA00007120"/>
    </source>
</evidence>